<gene>
    <name evidence="1" type="ORF">ACFPYN_13885</name>
</gene>
<evidence type="ECO:0000313" key="2">
    <source>
        <dbReference type="Proteomes" id="UP001596170"/>
    </source>
</evidence>
<proteinExistence type="predicted"/>
<protein>
    <submittedName>
        <fullName evidence="1">CxxH/CxxC protein</fullName>
    </submittedName>
</protein>
<dbReference type="InterPro" id="IPR025626">
    <property type="entry name" value="YyzF"/>
</dbReference>
<dbReference type="NCBIfam" id="TIGR04129">
    <property type="entry name" value="CxxH_BA5709"/>
    <property type="match status" value="1"/>
</dbReference>
<comment type="caution">
    <text evidence="1">The sequence shown here is derived from an EMBL/GenBank/DDBJ whole genome shotgun (WGS) entry which is preliminary data.</text>
</comment>
<dbReference type="EMBL" id="JBHSRI010000025">
    <property type="protein sequence ID" value="MFC6040514.1"/>
    <property type="molecule type" value="Genomic_DNA"/>
</dbReference>
<reference evidence="2" key="1">
    <citation type="journal article" date="2019" name="Int. J. Syst. Evol. Microbiol.">
        <title>The Global Catalogue of Microorganisms (GCM) 10K type strain sequencing project: providing services to taxonomists for standard genome sequencing and annotation.</title>
        <authorList>
            <consortium name="The Broad Institute Genomics Platform"/>
            <consortium name="The Broad Institute Genome Sequencing Center for Infectious Disease"/>
            <person name="Wu L."/>
            <person name="Ma J."/>
        </authorList>
    </citation>
    <scope>NUCLEOTIDE SEQUENCE [LARGE SCALE GENOMIC DNA]</scope>
    <source>
        <strain evidence="2">CCUG 54527</strain>
    </source>
</reference>
<evidence type="ECO:0000313" key="1">
    <source>
        <dbReference type="EMBL" id="MFC6040514.1"/>
    </source>
</evidence>
<name>A0ABW1L9A1_9BACL</name>
<accession>A0ABW1L9A1</accession>
<dbReference type="RefSeq" id="WP_377735013.1">
    <property type="nucleotide sequence ID" value="NZ_JBHSRI010000025.1"/>
</dbReference>
<keyword evidence="2" id="KW-1185">Reference proteome</keyword>
<sequence length="54" mass="6151">MKINCCQTHIEHALDMFVAEQNTFPILTELSDEKKLSTKCDYCDVAAIYLVANK</sequence>
<dbReference type="Proteomes" id="UP001596170">
    <property type="component" value="Unassembled WGS sequence"/>
</dbReference>
<organism evidence="1 2">
    <name type="scientific">Paenisporosarcina macmurdoensis</name>
    <dbReference type="NCBI Taxonomy" id="212659"/>
    <lineage>
        <taxon>Bacteria</taxon>
        <taxon>Bacillati</taxon>
        <taxon>Bacillota</taxon>
        <taxon>Bacilli</taxon>
        <taxon>Bacillales</taxon>
        <taxon>Caryophanaceae</taxon>
        <taxon>Paenisporosarcina</taxon>
    </lineage>
</organism>
<dbReference type="Pfam" id="PF14116">
    <property type="entry name" value="YyzF"/>
    <property type="match status" value="1"/>
</dbReference>